<reference evidence="3 4" key="1">
    <citation type="submission" date="2021-06" db="EMBL/GenBank/DDBJ databases">
        <title>Bacillus sp. RD4P76, an endophyte from a halophyte.</title>
        <authorList>
            <person name="Sun J.-Q."/>
        </authorList>
    </citation>
    <scope>NUCLEOTIDE SEQUENCE [LARGE SCALE GENOMIC DNA]</scope>
    <source>
        <strain evidence="3 4">JCM 17098</strain>
    </source>
</reference>
<dbReference type="EMBL" id="JAHQCR010000058">
    <property type="protein sequence ID" value="MBU9722718.1"/>
    <property type="molecule type" value="Genomic_DNA"/>
</dbReference>
<keyword evidence="4" id="KW-1185">Reference proteome</keyword>
<dbReference type="PANTHER" id="PTHR21621">
    <property type="entry name" value="RIBOSOMAL PROTEIN S6 MODIFICATION PROTEIN"/>
    <property type="match status" value="1"/>
</dbReference>
<feature type="domain" description="ATP-grasp" evidence="2">
    <location>
        <begin position="90"/>
        <end position="340"/>
    </location>
</feature>
<dbReference type="Gene3D" id="3.30.470.20">
    <property type="entry name" value="ATP-grasp fold, B domain"/>
    <property type="match status" value="2"/>
</dbReference>
<dbReference type="RefSeq" id="WP_088076552.1">
    <property type="nucleotide sequence ID" value="NZ_JAHQCR010000058.1"/>
</dbReference>
<comment type="caution">
    <text evidence="3">The sequence shown here is derived from an EMBL/GenBank/DDBJ whole genome shotgun (WGS) entry which is preliminary data.</text>
</comment>
<keyword evidence="1" id="KW-0547">Nucleotide-binding</keyword>
<dbReference type="PANTHER" id="PTHR21621:SF0">
    <property type="entry name" value="BETA-CITRYLGLUTAMATE SYNTHASE B-RELATED"/>
    <property type="match status" value="1"/>
</dbReference>
<dbReference type="PROSITE" id="PS50975">
    <property type="entry name" value="ATP_GRASP"/>
    <property type="match status" value="1"/>
</dbReference>
<evidence type="ECO:0000259" key="2">
    <source>
        <dbReference type="PROSITE" id="PS50975"/>
    </source>
</evidence>
<gene>
    <name evidence="3" type="ORF">KS407_14975</name>
</gene>
<dbReference type="InterPro" id="IPR011761">
    <property type="entry name" value="ATP-grasp"/>
</dbReference>
<keyword evidence="1" id="KW-0067">ATP-binding</keyword>
<evidence type="ECO:0000256" key="1">
    <source>
        <dbReference type="PROSITE-ProRule" id="PRU00409"/>
    </source>
</evidence>
<dbReference type="Proteomes" id="UP000790580">
    <property type="component" value="Unassembled WGS sequence"/>
</dbReference>
<name>A0ABS6JW49_9BACI</name>
<protein>
    <submittedName>
        <fullName evidence="3">ATP-grasp domain-containing protein</fullName>
    </submittedName>
</protein>
<proteinExistence type="predicted"/>
<dbReference type="InterPro" id="IPR013651">
    <property type="entry name" value="ATP-grasp_RimK-type"/>
</dbReference>
<accession>A0ABS6JW49</accession>
<dbReference type="SUPFAM" id="SSF56059">
    <property type="entry name" value="Glutathione synthetase ATP-binding domain-like"/>
    <property type="match status" value="1"/>
</dbReference>
<organism evidence="3 4">
    <name type="scientific">Evansella alkalicola</name>
    <dbReference type="NCBI Taxonomy" id="745819"/>
    <lineage>
        <taxon>Bacteria</taxon>
        <taxon>Bacillati</taxon>
        <taxon>Bacillota</taxon>
        <taxon>Bacilli</taxon>
        <taxon>Bacillales</taxon>
        <taxon>Bacillaceae</taxon>
        <taxon>Evansella</taxon>
    </lineage>
</organism>
<dbReference type="Pfam" id="PF08443">
    <property type="entry name" value="RimK"/>
    <property type="match status" value="2"/>
</dbReference>
<evidence type="ECO:0000313" key="3">
    <source>
        <dbReference type="EMBL" id="MBU9722718.1"/>
    </source>
</evidence>
<sequence length="344" mass="38724">MNKRENWLSQLENSLPEKAKGNDLSTYSIALEGWRRGLTLKFYGVYIKAGRYKIRYSLNDGIKEHHFTNSKGDFITKEQGDICKSKSLTNKYLLEAGVPIPQGRHFNVSATENEILDYSLSIGFPLVLKPANESLGRGVVLNIKNVDDLKEALFYVREKSGYKEVILQQYIKGNEYRVYVIGNEVVGVYKRKAANVIGDGMRTIKKLIEIKNIERKENPHLYKRLIAIDDKMIKFLSDKGKTIESIPKKGEEVILREIGNLPNGGDSVDFTDSLSEENKNIAIDGAKAVGMAHCGLDMIIDENNQGKIIEINTRAHIGAHLFPVHGIARDIPGKIIDLYFPNSK</sequence>
<evidence type="ECO:0000313" key="4">
    <source>
        <dbReference type="Proteomes" id="UP000790580"/>
    </source>
</evidence>